<evidence type="ECO:0000313" key="7">
    <source>
        <dbReference type="EMBL" id="TMQ63646.1"/>
    </source>
</evidence>
<comment type="caution">
    <text evidence="6">The sequence shown here is derived from an EMBL/GenBank/DDBJ whole genome shotgun (WGS) entry which is preliminary data.</text>
</comment>
<dbReference type="GO" id="GO:0005829">
    <property type="term" value="C:cytosol"/>
    <property type="evidence" value="ECO:0007669"/>
    <property type="project" value="TreeGrafter"/>
</dbReference>
<dbReference type="EMBL" id="VBOX01000055">
    <property type="protein sequence ID" value="TMQ63646.1"/>
    <property type="molecule type" value="Genomic_DNA"/>
</dbReference>
<evidence type="ECO:0000256" key="1">
    <source>
        <dbReference type="ARBA" id="ARBA00001966"/>
    </source>
</evidence>
<evidence type="ECO:0000256" key="3">
    <source>
        <dbReference type="ARBA" id="ARBA00022723"/>
    </source>
</evidence>
<dbReference type="PANTHER" id="PTHR43409:SF7">
    <property type="entry name" value="BLL1977 PROTEIN"/>
    <property type="match status" value="1"/>
</dbReference>
<evidence type="ECO:0000313" key="6">
    <source>
        <dbReference type="EMBL" id="TMQ53764.1"/>
    </source>
</evidence>
<dbReference type="PANTHER" id="PTHR43409">
    <property type="entry name" value="ANAEROBIC MAGNESIUM-PROTOPORPHYRIN IX MONOMETHYL ESTER CYCLASE-RELATED"/>
    <property type="match status" value="1"/>
</dbReference>
<proteinExistence type="predicted"/>
<dbReference type="InterPro" id="IPR058240">
    <property type="entry name" value="rSAM_sf"/>
</dbReference>
<keyword evidence="2" id="KW-0949">S-adenosyl-L-methionine</keyword>
<organism evidence="6 9">
    <name type="scientific">Eiseniibacteriota bacterium</name>
    <dbReference type="NCBI Taxonomy" id="2212470"/>
    <lineage>
        <taxon>Bacteria</taxon>
        <taxon>Candidatus Eiseniibacteriota</taxon>
    </lineage>
</organism>
<dbReference type="AlphaFoldDB" id="A0A538SQV6"/>
<dbReference type="EMBL" id="VBOU01000080">
    <property type="protein sequence ID" value="TMQ53764.1"/>
    <property type="molecule type" value="Genomic_DNA"/>
</dbReference>
<evidence type="ECO:0000256" key="5">
    <source>
        <dbReference type="ARBA" id="ARBA00023014"/>
    </source>
</evidence>
<keyword evidence="3" id="KW-0479">Metal-binding</keyword>
<keyword evidence="5" id="KW-0411">Iron-sulfur</keyword>
<dbReference type="InterPro" id="IPR051198">
    <property type="entry name" value="BchE-like"/>
</dbReference>
<keyword evidence="4" id="KW-0408">Iron</keyword>
<dbReference type="InterPro" id="IPR007197">
    <property type="entry name" value="rSAM"/>
</dbReference>
<evidence type="ECO:0000313" key="9">
    <source>
        <dbReference type="Proteomes" id="UP000319829"/>
    </source>
</evidence>
<reference evidence="8 9" key="1">
    <citation type="journal article" date="2019" name="Nat. Microbiol.">
        <title>Mediterranean grassland soil C-N compound turnover is dependent on rainfall and depth, and is mediated by genomically divergent microorganisms.</title>
        <authorList>
            <person name="Diamond S."/>
            <person name="Andeer P.F."/>
            <person name="Li Z."/>
            <person name="Crits-Christoph A."/>
            <person name="Burstein D."/>
            <person name="Anantharaman K."/>
            <person name="Lane K.R."/>
            <person name="Thomas B.C."/>
            <person name="Pan C."/>
            <person name="Northen T.R."/>
            <person name="Banfield J.F."/>
        </authorList>
    </citation>
    <scope>NUCLEOTIDE SEQUENCE [LARGE SCALE GENOMIC DNA]</scope>
    <source>
        <strain evidence="6">WS_4</strain>
        <strain evidence="7">WS_7</strain>
    </source>
</reference>
<dbReference type="GO" id="GO:0003824">
    <property type="term" value="F:catalytic activity"/>
    <property type="evidence" value="ECO:0007669"/>
    <property type="project" value="InterPro"/>
</dbReference>
<dbReference type="SFLD" id="SFLDS00029">
    <property type="entry name" value="Radical_SAM"/>
    <property type="match status" value="1"/>
</dbReference>
<dbReference type="Gene3D" id="3.40.50.280">
    <property type="entry name" value="Cobalamin-binding domain"/>
    <property type="match status" value="1"/>
</dbReference>
<comment type="cofactor">
    <cofactor evidence="1">
        <name>[4Fe-4S] cluster</name>
        <dbReference type="ChEBI" id="CHEBI:49883"/>
    </cofactor>
</comment>
<dbReference type="SFLD" id="SFLDG01082">
    <property type="entry name" value="B12-binding_domain_containing"/>
    <property type="match status" value="1"/>
</dbReference>
<evidence type="ECO:0000256" key="2">
    <source>
        <dbReference type="ARBA" id="ARBA00022691"/>
    </source>
</evidence>
<name>A0A538SQV6_UNCEI</name>
<dbReference type="GO" id="GO:0046872">
    <property type="term" value="F:metal ion binding"/>
    <property type="evidence" value="ECO:0007669"/>
    <property type="project" value="UniProtKB-KW"/>
</dbReference>
<dbReference type="SUPFAM" id="SSF102114">
    <property type="entry name" value="Radical SAM enzymes"/>
    <property type="match status" value="1"/>
</dbReference>
<accession>A0A538SQV6</accession>
<dbReference type="Proteomes" id="UP000317366">
    <property type="component" value="Unassembled WGS sequence"/>
</dbReference>
<dbReference type="Proteomes" id="UP000319829">
    <property type="component" value="Unassembled WGS sequence"/>
</dbReference>
<gene>
    <name evidence="6" type="ORF">E6K74_08390</name>
    <name evidence="7" type="ORF">E6K77_04760</name>
</gene>
<protein>
    <submittedName>
        <fullName evidence="6">Radical SAM protein</fullName>
    </submittedName>
</protein>
<evidence type="ECO:0000256" key="4">
    <source>
        <dbReference type="ARBA" id="ARBA00023004"/>
    </source>
</evidence>
<evidence type="ECO:0000313" key="8">
    <source>
        <dbReference type="Proteomes" id="UP000317366"/>
    </source>
</evidence>
<sequence>MRGERKEVPTRKLRIGIVDLVARAPTHSLYARLMHANLASIMPQVIAVWCEEAGHDVRLVCYTGFENLTDVLPRDIDLLFISAFTQAAQLSYSISSMFQQRGVVTVLGGPHARCYPQDAQKYFDYVLGFTDKETLNAVLTDCAAHRPMGIHLTAKGQPPTLPGVRERWKFIEPILAKAPILKIVPMIGSLGCPYTCSFCIDSVVTYQPLGFEQIREDLRFLRTKMKRPRVAWHDPNFGVKFTEYMDTIEGAVPPGSIDFLAESSLSLLSEPHLGRLQKNGFKAILPGIESWYSLGNKAKTGSITGAEKVRQVSQHVNMVLRYIPYVQTNFVLGLDVDQGPEPFELTKQFVDMTPGAFPGYSLLTAFGQAAPLNLEFQKNGRVIGFPFHLLNNNHAMNVIPKNYGWPEFYDHVIDLTKYSFSWRAIWNRYRAVRERIPRWMNVVRAISTEGFGRIGYHSKVRRLLQTDPSFLPFLNGESDQLPSFYQDRVRGDLGALWQHLPDGALYHDPNAYLNGQPGVAGPLPGAQAVDT</sequence>
<dbReference type="GO" id="GO:0051536">
    <property type="term" value="F:iron-sulfur cluster binding"/>
    <property type="evidence" value="ECO:0007669"/>
    <property type="project" value="UniProtKB-KW"/>
</dbReference>